<evidence type="ECO:0000256" key="6">
    <source>
        <dbReference type="SAM" id="Phobius"/>
    </source>
</evidence>
<dbReference type="InterPro" id="IPR017039">
    <property type="entry name" value="Virul_fac_BrkB"/>
</dbReference>
<sequence length="366" mass="40239">MAAEQSLLAQTEYEEKALAYEKRTKWTFAQRRAAWKAALRRAPVEFGRDQSTNLAASLTYYAILAIFPAALALVSLIGVFGNPQTTTDQLLDIVDSVGAGNARETIQPILDQLINSGAAGFALVFGILGAVFSASGYVSGFAIAMNRVYEVTEGRNAIKLKLQQVLITLALIVLAVIVAFSLVVSGDIAQTLGGLVGLGDQAVTVWNFAKLPVILLIVMFMVAMLYYLTPNIQRPKFRLFTLGSVIGVTVWILLSIGFAFYVTNFGRYNKTYGTLAGVIVFLLWIWITNIALLFGAEVDCEVERARQLQLGIKAERRLQLPPRDISAAIAQEERYDKVVAASRHIRQDAERTTRRRLLGRSTADRS</sequence>
<feature type="transmembrane region" description="Helical" evidence="6">
    <location>
        <begin position="239"/>
        <end position="262"/>
    </location>
</feature>
<reference evidence="7 8" key="1">
    <citation type="journal article" date="2018" name="Int. J. Syst. Evol. Microbiol.">
        <title>Epidermidibacterium keratini gen. nov., sp. nov., a member of the family Sporichthyaceae, isolated from keratin epidermis.</title>
        <authorList>
            <person name="Lee D.G."/>
            <person name="Trujillo M.E."/>
            <person name="Kang S."/>
            <person name="Nam J.J."/>
            <person name="Kim Y.J."/>
        </authorList>
    </citation>
    <scope>NUCLEOTIDE SEQUENCE [LARGE SCALE GENOMIC DNA]</scope>
    <source>
        <strain evidence="7 8">EPI-7</strain>
    </source>
</reference>
<feature type="transmembrane region" description="Helical" evidence="6">
    <location>
        <begin position="58"/>
        <end position="81"/>
    </location>
</feature>
<evidence type="ECO:0000256" key="2">
    <source>
        <dbReference type="ARBA" id="ARBA00022475"/>
    </source>
</evidence>
<keyword evidence="3 6" id="KW-0812">Transmembrane</keyword>
<evidence type="ECO:0000256" key="1">
    <source>
        <dbReference type="ARBA" id="ARBA00004651"/>
    </source>
</evidence>
<dbReference type="Proteomes" id="UP000463857">
    <property type="component" value="Chromosome"/>
</dbReference>
<evidence type="ECO:0000313" key="7">
    <source>
        <dbReference type="EMBL" id="QHC01010.1"/>
    </source>
</evidence>
<dbReference type="EMBL" id="CP047156">
    <property type="protein sequence ID" value="QHC01010.1"/>
    <property type="molecule type" value="Genomic_DNA"/>
</dbReference>
<dbReference type="Pfam" id="PF03631">
    <property type="entry name" value="Virul_fac_BrkB"/>
    <property type="match status" value="1"/>
</dbReference>
<dbReference type="PANTHER" id="PTHR30213:SF0">
    <property type="entry name" value="UPF0761 MEMBRANE PROTEIN YIHY"/>
    <property type="match status" value="1"/>
</dbReference>
<keyword evidence="2" id="KW-1003">Cell membrane</keyword>
<feature type="transmembrane region" description="Helical" evidence="6">
    <location>
        <begin position="274"/>
        <end position="296"/>
    </location>
</feature>
<feature type="transmembrane region" description="Helical" evidence="6">
    <location>
        <begin position="165"/>
        <end position="185"/>
    </location>
</feature>
<organism evidence="7 8">
    <name type="scientific">Epidermidibacterium keratini</name>
    <dbReference type="NCBI Taxonomy" id="1891644"/>
    <lineage>
        <taxon>Bacteria</taxon>
        <taxon>Bacillati</taxon>
        <taxon>Actinomycetota</taxon>
        <taxon>Actinomycetes</taxon>
        <taxon>Sporichthyales</taxon>
        <taxon>Sporichthyaceae</taxon>
        <taxon>Epidermidibacterium</taxon>
    </lineage>
</organism>
<dbReference type="InParanoid" id="A0A7L4YPG5"/>
<keyword evidence="8" id="KW-1185">Reference proteome</keyword>
<dbReference type="AlphaFoldDB" id="A0A7L4YPG5"/>
<evidence type="ECO:0000256" key="3">
    <source>
        <dbReference type="ARBA" id="ARBA00022692"/>
    </source>
</evidence>
<protein>
    <submittedName>
        <fullName evidence="7">YihY family inner membrane protein</fullName>
    </submittedName>
</protein>
<dbReference type="OrthoDB" id="9781030at2"/>
<dbReference type="GO" id="GO:0005886">
    <property type="term" value="C:plasma membrane"/>
    <property type="evidence" value="ECO:0007669"/>
    <property type="project" value="UniProtKB-SubCell"/>
</dbReference>
<feature type="transmembrane region" description="Helical" evidence="6">
    <location>
        <begin position="205"/>
        <end position="227"/>
    </location>
</feature>
<evidence type="ECO:0000313" key="8">
    <source>
        <dbReference type="Proteomes" id="UP000463857"/>
    </source>
</evidence>
<dbReference type="RefSeq" id="WP_159546058.1">
    <property type="nucleotide sequence ID" value="NZ_CP047156.1"/>
</dbReference>
<accession>A0A7L4YPG5</accession>
<dbReference type="KEGG" id="eke:EK0264_12410"/>
<dbReference type="PANTHER" id="PTHR30213">
    <property type="entry name" value="INNER MEMBRANE PROTEIN YHJD"/>
    <property type="match status" value="1"/>
</dbReference>
<dbReference type="NCBIfam" id="TIGR00765">
    <property type="entry name" value="yihY_not_rbn"/>
    <property type="match status" value="1"/>
</dbReference>
<name>A0A7L4YPG5_9ACTN</name>
<comment type="subcellular location">
    <subcellularLocation>
        <location evidence="1">Cell membrane</location>
        <topology evidence="1">Multi-pass membrane protein</topology>
    </subcellularLocation>
</comment>
<proteinExistence type="predicted"/>
<evidence type="ECO:0000256" key="4">
    <source>
        <dbReference type="ARBA" id="ARBA00022989"/>
    </source>
</evidence>
<evidence type="ECO:0000256" key="5">
    <source>
        <dbReference type="ARBA" id="ARBA00023136"/>
    </source>
</evidence>
<keyword evidence="4 6" id="KW-1133">Transmembrane helix</keyword>
<feature type="transmembrane region" description="Helical" evidence="6">
    <location>
        <begin position="118"/>
        <end position="144"/>
    </location>
</feature>
<keyword evidence="5 6" id="KW-0472">Membrane</keyword>
<gene>
    <name evidence="7" type="ORF">EK0264_12410</name>
</gene>